<proteinExistence type="predicted"/>
<dbReference type="Gene3D" id="3.30.530.20">
    <property type="match status" value="1"/>
</dbReference>
<name>A0A370GR79_9NOCA</name>
<sequence length="140" mass="14788">MASTTIDTVIPAPRDVVYKLFTERDSLNKYLPINFTMKQPGSPEPAGVGARYLVGVAGVGVTEETTALVPGERMEYKIIAGAPVRSHTGTITFADAPGGTLVTYRMDSDPKVPVPAKLTELALKGLISPFLSAAKKAVAK</sequence>
<evidence type="ECO:0000313" key="2">
    <source>
        <dbReference type="Proteomes" id="UP000255355"/>
    </source>
</evidence>
<reference evidence="1 2" key="1">
    <citation type="submission" date="2018-07" db="EMBL/GenBank/DDBJ databases">
        <title>Genomic Encyclopedia of Type Strains, Phase IV (KMG-IV): sequencing the most valuable type-strain genomes for metagenomic binning, comparative biology and taxonomic classification.</title>
        <authorList>
            <person name="Goeker M."/>
        </authorList>
    </citation>
    <scope>NUCLEOTIDE SEQUENCE [LARGE SCALE GENOMIC DNA]</scope>
    <source>
        <strain evidence="1 2">DSM 44952</strain>
    </source>
</reference>
<keyword evidence="2" id="KW-1185">Reference proteome</keyword>
<dbReference type="AlphaFoldDB" id="A0A370GR79"/>
<accession>A0A370GR79</accession>
<evidence type="ECO:0000313" key="1">
    <source>
        <dbReference type="EMBL" id="RDI44453.1"/>
    </source>
</evidence>
<organism evidence="1 2">
    <name type="scientific">Nocardia mexicana</name>
    <dbReference type="NCBI Taxonomy" id="279262"/>
    <lineage>
        <taxon>Bacteria</taxon>
        <taxon>Bacillati</taxon>
        <taxon>Actinomycetota</taxon>
        <taxon>Actinomycetes</taxon>
        <taxon>Mycobacteriales</taxon>
        <taxon>Nocardiaceae</taxon>
        <taxon>Nocardia</taxon>
    </lineage>
</organism>
<dbReference type="RefSeq" id="WP_068025319.1">
    <property type="nucleotide sequence ID" value="NZ_QQAZ01000017.1"/>
</dbReference>
<dbReference type="SUPFAM" id="SSF55961">
    <property type="entry name" value="Bet v1-like"/>
    <property type="match status" value="1"/>
</dbReference>
<gene>
    <name evidence="1" type="ORF">DFR68_11770</name>
</gene>
<comment type="caution">
    <text evidence="1">The sequence shown here is derived from an EMBL/GenBank/DDBJ whole genome shotgun (WGS) entry which is preliminary data.</text>
</comment>
<dbReference type="STRING" id="1210089.GCA_001613165_05316"/>
<protein>
    <submittedName>
        <fullName evidence="1">Polyketide cyclase/dehydrase/lipid transport protein</fullName>
    </submittedName>
</protein>
<dbReference type="OrthoDB" id="3399604at2"/>
<dbReference type="InterPro" id="IPR023393">
    <property type="entry name" value="START-like_dom_sf"/>
</dbReference>
<dbReference type="Pfam" id="PF10604">
    <property type="entry name" value="Polyketide_cyc2"/>
    <property type="match status" value="1"/>
</dbReference>
<dbReference type="InterPro" id="IPR019587">
    <property type="entry name" value="Polyketide_cyclase/dehydratase"/>
</dbReference>
<dbReference type="CDD" id="cd07821">
    <property type="entry name" value="PYR_PYL_RCAR_like"/>
    <property type="match status" value="1"/>
</dbReference>
<dbReference type="Proteomes" id="UP000255355">
    <property type="component" value="Unassembled WGS sequence"/>
</dbReference>
<dbReference type="EMBL" id="QQAZ01000017">
    <property type="protein sequence ID" value="RDI44453.1"/>
    <property type="molecule type" value="Genomic_DNA"/>
</dbReference>